<dbReference type="EMBL" id="JAGQHR010000484">
    <property type="protein sequence ID" value="MCA9728817.1"/>
    <property type="molecule type" value="Genomic_DNA"/>
</dbReference>
<protein>
    <submittedName>
        <fullName evidence="2">N-acetyltransferase</fullName>
    </submittedName>
</protein>
<evidence type="ECO:0000313" key="3">
    <source>
        <dbReference type="Proteomes" id="UP000697710"/>
    </source>
</evidence>
<reference evidence="2" key="1">
    <citation type="submission" date="2020-04" db="EMBL/GenBank/DDBJ databases">
        <authorList>
            <person name="Zhang T."/>
        </authorList>
    </citation>
    <scope>NUCLEOTIDE SEQUENCE</scope>
    <source>
        <strain evidence="2">HKST-UBA01</strain>
    </source>
</reference>
<proteinExistence type="predicted"/>
<gene>
    <name evidence="2" type="ORF">KC729_14095</name>
</gene>
<feature type="region of interest" description="Disordered" evidence="1">
    <location>
        <begin position="86"/>
        <end position="107"/>
    </location>
</feature>
<dbReference type="PANTHER" id="PTHR43300:SF4">
    <property type="entry name" value="ACYL-[ACYL-CARRIER-PROTEIN]--UDP-N-ACETYLGLUCOSAMINE O-ACYLTRANSFERASE"/>
    <property type="match status" value="1"/>
</dbReference>
<organism evidence="2 3">
    <name type="scientific">Eiseniibacteriota bacterium</name>
    <dbReference type="NCBI Taxonomy" id="2212470"/>
    <lineage>
        <taxon>Bacteria</taxon>
        <taxon>Candidatus Eiseniibacteriota</taxon>
    </lineage>
</organism>
<dbReference type="InterPro" id="IPR011004">
    <property type="entry name" value="Trimer_LpxA-like_sf"/>
</dbReference>
<comment type="caution">
    <text evidence="2">The sequence shown here is derived from an EMBL/GenBank/DDBJ whole genome shotgun (WGS) entry which is preliminary data.</text>
</comment>
<reference evidence="2" key="2">
    <citation type="journal article" date="2021" name="Microbiome">
        <title>Successional dynamics and alternative stable states in a saline activated sludge microbial community over 9 years.</title>
        <authorList>
            <person name="Wang Y."/>
            <person name="Ye J."/>
            <person name="Ju F."/>
            <person name="Liu L."/>
            <person name="Boyd J.A."/>
            <person name="Deng Y."/>
            <person name="Parks D.H."/>
            <person name="Jiang X."/>
            <person name="Yin X."/>
            <person name="Woodcroft B.J."/>
            <person name="Tyson G.W."/>
            <person name="Hugenholtz P."/>
            <person name="Polz M.F."/>
            <person name="Zhang T."/>
        </authorList>
    </citation>
    <scope>NUCLEOTIDE SEQUENCE</scope>
    <source>
        <strain evidence="2">HKST-UBA01</strain>
    </source>
</reference>
<evidence type="ECO:0000313" key="2">
    <source>
        <dbReference type="EMBL" id="MCA9728817.1"/>
    </source>
</evidence>
<dbReference type="SUPFAM" id="SSF51161">
    <property type="entry name" value="Trimeric LpxA-like enzymes"/>
    <property type="match status" value="1"/>
</dbReference>
<dbReference type="Gene3D" id="2.160.10.10">
    <property type="entry name" value="Hexapeptide repeat proteins"/>
    <property type="match status" value="1"/>
</dbReference>
<accession>A0A956RQT4</accession>
<dbReference type="InterPro" id="IPR050179">
    <property type="entry name" value="Trans_hexapeptide_repeat"/>
</dbReference>
<dbReference type="AlphaFoldDB" id="A0A956RQT4"/>
<feature type="non-terminal residue" evidence="2">
    <location>
        <position position="1"/>
    </location>
</feature>
<name>A0A956RQT4_UNCEI</name>
<dbReference type="Proteomes" id="UP000697710">
    <property type="component" value="Unassembled WGS sequence"/>
</dbReference>
<dbReference type="CDD" id="cd03358">
    <property type="entry name" value="LbH_WxcM_N_like"/>
    <property type="match status" value="1"/>
</dbReference>
<evidence type="ECO:0000256" key="1">
    <source>
        <dbReference type="SAM" id="MobiDB-lite"/>
    </source>
</evidence>
<dbReference type="PANTHER" id="PTHR43300">
    <property type="entry name" value="ACETYLTRANSFERASE"/>
    <property type="match status" value="1"/>
</dbReference>
<sequence>ESYITAYSTIEDRVFIAPQVATSNDNFIGRTEERFQHFKGVTVRRGGRIGVGSVILPGKTIGPDGVVAAGSVVTRDVPERQIVLGNPARPFRPVPEEQLLDNQGWPE</sequence>